<name>A0A1E5PDL6_9ACTN</name>
<evidence type="ECO:0000313" key="2">
    <source>
        <dbReference type="Proteomes" id="UP000095759"/>
    </source>
</evidence>
<organism evidence="1 2">
    <name type="scientific">Streptomyces agglomeratus</name>
    <dbReference type="NCBI Taxonomy" id="285458"/>
    <lineage>
        <taxon>Bacteria</taxon>
        <taxon>Bacillati</taxon>
        <taxon>Actinomycetota</taxon>
        <taxon>Actinomycetes</taxon>
        <taxon>Kitasatosporales</taxon>
        <taxon>Streptomycetaceae</taxon>
        <taxon>Streptomyces</taxon>
    </lineage>
</organism>
<sequence length="59" mass="6341">MAGSSELITQHPALRMTSLHSLPHTVVERAPPNTYAVTVTVTPRFSGPCARTLSTPPTR</sequence>
<comment type="caution">
    <text evidence="1">The sequence shown here is derived from an EMBL/GenBank/DDBJ whole genome shotgun (WGS) entry which is preliminary data.</text>
</comment>
<proteinExistence type="predicted"/>
<protein>
    <submittedName>
        <fullName evidence="1">Uncharacterized protein</fullName>
    </submittedName>
</protein>
<reference evidence="1 2" key="1">
    <citation type="submission" date="2016-08" db="EMBL/GenBank/DDBJ databases">
        <title>Complete genome sequence of Streptomyces agglomeratus strain 6-3-2, a novel anti-MRSA actinomycete isolated from Wuli of Tebit, China.</title>
        <authorList>
            <person name="Chen X."/>
        </authorList>
    </citation>
    <scope>NUCLEOTIDE SEQUENCE [LARGE SCALE GENOMIC DNA]</scope>
    <source>
        <strain evidence="1 2">6-3-2</strain>
    </source>
</reference>
<evidence type="ECO:0000313" key="1">
    <source>
        <dbReference type="EMBL" id="OEJ27616.1"/>
    </source>
</evidence>
<dbReference type="Proteomes" id="UP000095759">
    <property type="component" value="Unassembled WGS sequence"/>
</dbReference>
<dbReference type="EMBL" id="MEHJ01000001">
    <property type="protein sequence ID" value="OEJ27616.1"/>
    <property type="molecule type" value="Genomic_DNA"/>
</dbReference>
<accession>A0A1E5PDL6</accession>
<gene>
    <name evidence="1" type="ORF">AS594_27165</name>
</gene>
<dbReference type="AlphaFoldDB" id="A0A1E5PDL6"/>
<keyword evidence="2" id="KW-1185">Reference proteome</keyword>